<dbReference type="EMBL" id="BSXT01000421">
    <property type="protein sequence ID" value="GMF26946.1"/>
    <property type="molecule type" value="Genomic_DNA"/>
</dbReference>
<accession>A0A9W6U6R5</accession>
<dbReference type="Proteomes" id="UP001165121">
    <property type="component" value="Unassembled WGS sequence"/>
</dbReference>
<proteinExistence type="predicted"/>
<organism evidence="2 3">
    <name type="scientific">Phytophthora fragariaefolia</name>
    <dbReference type="NCBI Taxonomy" id="1490495"/>
    <lineage>
        <taxon>Eukaryota</taxon>
        <taxon>Sar</taxon>
        <taxon>Stramenopiles</taxon>
        <taxon>Oomycota</taxon>
        <taxon>Peronosporomycetes</taxon>
        <taxon>Peronosporales</taxon>
        <taxon>Peronosporaceae</taxon>
        <taxon>Phytophthora</taxon>
    </lineage>
</organism>
<protein>
    <submittedName>
        <fullName evidence="2">Unnamed protein product</fullName>
    </submittedName>
</protein>
<evidence type="ECO:0000256" key="1">
    <source>
        <dbReference type="SAM" id="MobiDB-lite"/>
    </source>
</evidence>
<comment type="caution">
    <text evidence="2">The sequence shown here is derived from an EMBL/GenBank/DDBJ whole genome shotgun (WGS) entry which is preliminary data.</text>
</comment>
<keyword evidence="3" id="KW-1185">Reference proteome</keyword>
<name>A0A9W6U6R5_9STRA</name>
<evidence type="ECO:0000313" key="2">
    <source>
        <dbReference type="EMBL" id="GMF26946.1"/>
    </source>
</evidence>
<dbReference type="AlphaFoldDB" id="A0A9W6U6R5"/>
<feature type="region of interest" description="Disordered" evidence="1">
    <location>
        <begin position="12"/>
        <end position="41"/>
    </location>
</feature>
<sequence length="140" mass="15519">MLPAEFEVPAEMMSAANSKRAKPPPQVNQTAVTNKQNQHHKNDNQNLMGFAPRSIIIEDQWLPLQFTRMITRSDDFPKKISSKPSASGVTSSLTETLTMLGLATMIDGSATNSLFSNAPFLESLRHPFAARSRTSIWSRT</sequence>
<reference evidence="2" key="1">
    <citation type="submission" date="2023-04" db="EMBL/GenBank/DDBJ databases">
        <title>Phytophthora fragariaefolia NBRC 109709.</title>
        <authorList>
            <person name="Ichikawa N."/>
            <person name="Sato H."/>
            <person name="Tonouchi N."/>
        </authorList>
    </citation>
    <scope>NUCLEOTIDE SEQUENCE</scope>
    <source>
        <strain evidence="2">NBRC 109709</strain>
    </source>
</reference>
<gene>
    <name evidence="2" type="ORF">Pfra01_000521800</name>
</gene>
<evidence type="ECO:0000313" key="3">
    <source>
        <dbReference type="Proteomes" id="UP001165121"/>
    </source>
</evidence>